<evidence type="ECO:0000313" key="1">
    <source>
        <dbReference type="EMBL" id="KAJ4391790.1"/>
    </source>
</evidence>
<name>A0A9W9CY07_9PEZI</name>
<evidence type="ECO:0000313" key="2">
    <source>
        <dbReference type="Proteomes" id="UP001140453"/>
    </source>
</evidence>
<gene>
    <name evidence="1" type="ORF">N0V93_005410</name>
</gene>
<sequence>MDSVATNARASGCNVLFLDVLGIPFAGLYQDRTRPLVLFRQALQELLNAFDIEFEGSEKLEFWELLPSDQMCAPSSGEPRDGVLAKDLYSKEGNMMKPILPGKYYLYRRKKNWIWKVHSGVIGAVPLTFHAFQSQIRAVDPISAFLPSSFHNISIGNLDLLISLRKKPAECRPRIRQCAISGLPRPSKWSASTKAPELFAYPIVPNEMLMDAPHKDLPWGEDDRPSSRNWISMLSHLYRFFARGRIAIHPDTMEIRCFIPSRIIQPYHGRVASLKDRPRVYRRILGLHYQQCVYANMTAHGLPLRPLELDDWHLEITEGLLNDLETLVLAGADTNEYCTQTCLLGLFDDYPPLDPYCPNFKKHQASQMESDESEADEENHRLEARDLSLLLQHQLGQDKTRVFCEQPRASTQGHHGQLFKLTLAKFGYTLVGKGVGAADQHILAHEAKIYEQMNSLQGLCVPVCLGAFALQVPCGKHAQTKEEITHMLLLSHAGIAVENEDGEEPDLAVTAKEVAMEANRTFNEINKCGVKRLDKRKKHQFWNEELGRVFFIDFEKDSFRKS</sequence>
<reference evidence="1" key="1">
    <citation type="submission" date="2022-10" db="EMBL/GenBank/DDBJ databases">
        <title>Tapping the CABI collections for fungal endophytes: first genome assemblies for Collariella, Neodidymelliopsis, Ascochyta clinopodiicola, Didymella pomorum, Didymosphaeria variabile, Neocosmospora piperis and Neocucurbitaria cava.</title>
        <authorList>
            <person name="Hill R."/>
        </authorList>
    </citation>
    <scope>NUCLEOTIDE SEQUENCE</scope>
    <source>
        <strain evidence="1">IMI 355082</strain>
    </source>
</reference>
<keyword evidence="2" id="KW-1185">Reference proteome</keyword>
<organism evidence="1 2">
    <name type="scientific">Gnomoniopsis smithogilvyi</name>
    <dbReference type="NCBI Taxonomy" id="1191159"/>
    <lineage>
        <taxon>Eukaryota</taxon>
        <taxon>Fungi</taxon>
        <taxon>Dikarya</taxon>
        <taxon>Ascomycota</taxon>
        <taxon>Pezizomycotina</taxon>
        <taxon>Sordariomycetes</taxon>
        <taxon>Sordariomycetidae</taxon>
        <taxon>Diaporthales</taxon>
        <taxon>Gnomoniaceae</taxon>
        <taxon>Gnomoniopsis</taxon>
    </lineage>
</organism>
<dbReference type="AlphaFoldDB" id="A0A9W9CY07"/>
<dbReference type="Proteomes" id="UP001140453">
    <property type="component" value="Unassembled WGS sequence"/>
</dbReference>
<accession>A0A9W9CY07</accession>
<comment type="caution">
    <text evidence="1">The sequence shown here is derived from an EMBL/GenBank/DDBJ whole genome shotgun (WGS) entry which is preliminary data.</text>
</comment>
<dbReference type="EMBL" id="JAPEVB010000003">
    <property type="protein sequence ID" value="KAJ4391790.1"/>
    <property type="molecule type" value="Genomic_DNA"/>
</dbReference>
<proteinExistence type="predicted"/>
<protein>
    <submittedName>
        <fullName evidence="1">Uncharacterized protein</fullName>
    </submittedName>
</protein>
<dbReference type="OrthoDB" id="2156052at2759"/>